<evidence type="ECO:0000256" key="10">
    <source>
        <dbReference type="RuleBase" id="RU000354"/>
    </source>
</evidence>
<dbReference type="CDD" id="cd13760">
    <property type="entry name" value="TGF_beta_BMP2_like"/>
    <property type="match status" value="1"/>
</dbReference>
<dbReference type="GO" id="GO:0005125">
    <property type="term" value="F:cytokine activity"/>
    <property type="evidence" value="ECO:0007669"/>
    <property type="project" value="TreeGrafter"/>
</dbReference>
<keyword evidence="5 11" id="KW-0732">Signal</keyword>
<reference evidence="13" key="1">
    <citation type="submission" date="2022-01" db="UniProtKB">
        <authorList>
            <consortium name="EnsemblMetazoa"/>
        </authorList>
    </citation>
    <scope>IDENTIFICATION</scope>
</reference>
<keyword evidence="7 10" id="KW-0339">Growth factor</keyword>
<dbReference type="GO" id="GO:0008083">
    <property type="term" value="F:growth factor activity"/>
    <property type="evidence" value="ECO:0007669"/>
    <property type="project" value="UniProtKB-KW"/>
</dbReference>
<dbReference type="SUPFAM" id="SSF57501">
    <property type="entry name" value="Cystine-knot cytokines"/>
    <property type="match status" value="1"/>
</dbReference>
<dbReference type="OMA" id="HMHSANG"/>
<keyword evidence="4" id="KW-0964">Secreted</keyword>
<dbReference type="GO" id="GO:0030154">
    <property type="term" value="P:cell differentiation"/>
    <property type="evidence" value="ECO:0007669"/>
    <property type="project" value="UniProtKB-KW"/>
</dbReference>
<dbReference type="SMART" id="SM00204">
    <property type="entry name" value="TGFB"/>
    <property type="match status" value="1"/>
</dbReference>
<evidence type="ECO:0000256" key="9">
    <source>
        <dbReference type="ARBA" id="ARBA00023180"/>
    </source>
</evidence>
<dbReference type="KEGG" id="clec:106665529"/>
<organism evidence="13 14">
    <name type="scientific">Cimex lectularius</name>
    <name type="common">Bed bug</name>
    <name type="synonym">Acanthia lectularia</name>
    <dbReference type="NCBI Taxonomy" id="79782"/>
    <lineage>
        <taxon>Eukaryota</taxon>
        <taxon>Metazoa</taxon>
        <taxon>Ecdysozoa</taxon>
        <taxon>Arthropoda</taxon>
        <taxon>Hexapoda</taxon>
        <taxon>Insecta</taxon>
        <taxon>Pterygota</taxon>
        <taxon>Neoptera</taxon>
        <taxon>Paraneoptera</taxon>
        <taxon>Hemiptera</taxon>
        <taxon>Heteroptera</taxon>
        <taxon>Panheteroptera</taxon>
        <taxon>Cimicomorpha</taxon>
        <taxon>Cimicidae</taxon>
        <taxon>Cimex</taxon>
    </lineage>
</organism>
<keyword evidence="14" id="KW-1185">Reference proteome</keyword>
<keyword evidence="6" id="KW-0221">Differentiation</keyword>
<comment type="similarity">
    <text evidence="2 10">Belongs to the TGF-beta family.</text>
</comment>
<protein>
    <recommendedName>
        <fullName evidence="12">TGF-beta family profile domain-containing protein</fullName>
    </recommendedName>
</protein>
<dbReference type="InterPro" id="IPR015615">
    <property type="entry name" value="TGF-beta-rel"/>
</dbReference>
<keyword evidence="8" id="KW-1015">Disulfide bond</keyword>
<sequence>MVGLVMVLGLLGVFQSTQANLDKTALESNLLRLLGLNHKPRINRDKPPVIPEAMLQMYREQTGLDIDTSNLPLPGRMTRSANTVRSFVHTGQETSKRNDRFRLHFNVSDVPAEERVTAAELKVWVDGSAGRVAVHDIIRPGVKGKSKPLLRLVDSKEVTEDGAVVLDVLPAAERWAEETGHNHGLIVQLSSPKLVARTKRSLKEHSLLLYLDDGKNKVKSLEEMLSRKKRAPPGKKHRRKDGRDICRRHSLYVNFKDVGWDDWIVAPPGYEAYYCHGDCPFPLADHLNSTNHAIVQTLVNSVSPARVPKACCVPTQLSSISMLYLDEEKVVLKNYQDMAVVGCGCR</sequence>
<dbReference type="PANTHER" id="PTHR11848:SF263">
    <property type="entry name" value="PROTEIN DECAPENTAPLEGIC"/>
    <property type="match status" value="1"/>
</dbReference>
<dbReference type="OrthoDB" id="5987191at2759"/>
<dbReference type="EnsemblMetazoa" id="XM_014392000.2">
    <property type="protein sequence ID" value="XP_014247486.1"/>
    <property type="gene ID" value="LOC106665529"/>
</dbReference>
<dbReference type="PRINTS" id="PR00669">
    <property type="entry name" value="INHIBINA"/>
</dbReference>
<dbReference type="GO" id="GO:0051094">
    <property type="term" value="P:positive regulation of developmental process"/>
    <property type="evidence" value="ECO:0007669"/>
    <property type="project" value="UniProtKB-ARBA"/>
</dbReference>
<keyword evidence="9" id="KW-0325">Glycoprotein</keyword>
<dbReference type="PROSITE" id="PS51362">
    <property type="entry name" value="TGF_BETA_2"/>
    <property type="match status" value="1"/>
</dbReference>
<accession>A0A8I6RLD1</accession>
<evidence type="ECO:0000256" key="4">
    <source>
        <dbReference type="ARBA" id="ARBA00022525"/>
    </source>
</evidence>
<evidence type="ECO:0000256" key="1">
    <source>
        <dbReference type="ARBA" id="ARBA00004613"/>
    </source>
</evidence>
<evidence type="ECO:0000256" key="11">
    <source>
        <dbReference type="SAM" id="SignalP"/>
    </source>
</evidence>
<dbReference type="Pfam" id="PF00688">
    <property type="entry name" value="TGFb_propeptide"/>
    <property type="match status" value="1"/>
</dbReference>
<dbReference type="PROSITE" id="PS00250">
    <property type="entry name" value="TGF_BETA_1"/>
    <property type="match status" value="1"/>
</dbReference>
<dbReference type="FunFam" id="2.10.90.10:FF:000103">
    <property type="entry name" value="Bone morphogenetic protein 16"/>
    <property type="match status" value="1"/>
</dbReference>
<gene>
    <name evidence="13" type="primary">106665529</name>
</gene>
<feature type="signal peptide" evidence="11">
    <location>
        <begin position="1"/>
        <end position="19"/>
    </location>
</feature>
<dbReference type="GO" id="GO:0051240">
    <property type="term" value="P:positive regulation of multicellular organismal process"/>
    <property type="evidence" value="ECO:0007669"/>
    <property type="project" value="UniProtKB-ARBA"/>
</dbReference>
<name>A0A8I6RLD1_CIMLE</name>
<feature type="chain" id="PRO_5035103470" description="TGF-beta family profile domain-containing protein" evidence="11">
    <location>
        <begin position="20"/>
        <end position="346"/>
    </location>
</feature>
<dbReference type="Gene3D" id="2.10.90.10">
    <property type="entry name" value="Cystine-knot cytokines"/>
    <property type="match status" value="1"/>
</dbReference>
<evidence type="ECO:0000256" key="3">
    <source>
        <dbReference type="ARBA" id="ARBA00022473"/>
    </source>
</evidence>
<dbReference type="InterPro" id="IPR001839">
    <property type="entry name" value="TGF-b_C"/>
</dbReference>
<dbReference type="InterPro" id="IPR001111">
    <property type="entry name" value="TGF-b_propeptide"/>
</dbReference>
<evidence type="ECO:0000256" key="5">
    <source>
        <dbReference type="ARBA" id="ARBA00022729"/>
    </source>
</evidence>
<comment type="subcellular location">
    <subcellularLocation>
        <location evidence="1">Secreted</location>
    </subcellularLocation>
</comment>
<dbReference type="EnsemblMetazoa" id="XM_014392002.2">
    <property type="protein sequence ID" value="XP_014247488.1"/>
    <property type="gene ID" value="LOC106665529"/>
</dbReference>
<evidence type="ECO:0000256" key="8">
    <source>
        <dbReference type="ARBA" id="ARBA00023157"/>
    </source>
</evidence>
<evidence type="ECO:0000313" key="13">
    <source>
        <dbReference type="EnsemblMetazoa" id="XP_014247489.1"/>
    </source>
</evidence>
<dbReference type="Gene3D" id="2.60.120.970">
    <property type="match status" value="1"/>
</dbReference>
<feature type="domain" description="TGF-beta family profile" evidence="12">
    <location>
        <begin position="227"/>
        <end position="346"/>
    </location>
</feature>
<keyword evidence="3" id="KW-0217">Developmental protein</keyword>
<dbReference type="GO" id="GO:0005615">
    <property type="term" value="C:extracellular space"/>
    <property type="evidence" value="ECO:0007669"/>
    <property type="project" value="TreeGrafter"/>
</dbReference>
<proteinExistence type="inferred from homology"/>
<dbReference type="InterPro" id="IPR029034">
    <property type="entry name" value="Cystine-knot_cytokine"/>
</dbReference>
<evidence type="ECO:0000313" key="14">
    <source>
        <dbReference type="Proteomes" id="UP000494040"/>
    </source>
</evidence>
<dbReference type="Pfam" id="PF00019">
    <property type="entry name" value="TGF_beta"/>
    <property type="match status" value="1"/>
</dbReference>
<dbReference type="EnsemblMetazoa" id="XM_014392003.2">
    <property type="protein sequence ID" value="XP_014247489.1"/>
    <property type="gene ID" value="LOC106665529"/>
</dbReference>
<dbReference type="PANTHER" id="PTHR11848">
    <property type="entry name" value="TGF-BETA FAMILY"/>
    <property type="match status" value="1"/>
</dbReference>
<dbReference type="EnsemblMetazoa" id="XM_014392004.2">
    <property type="protein sequence ID" value="XP_014247490.1"/>
    <property type="gene ID" value="LOC106665529"/>
</dbReference>
<evidence type="ECO:0000259" key="12">
    <source>
        <dbReference type="PROSITE" id="PS51362"/>
    </source>
</evidence>
<evidence type="ECO:0000256" key="2">
    <source>
        <dbReference type="ARBA" id="ARBA00006656"/>
    </source>
</evidence>
<evidence type="ECO:0000256" key="6">
    <source>
        <dbReference type="ARBA" id="ARBA00022782"/>
    </source>
</evidence>
<dbReference type="InterPro" id="IPR017948">
    <property type="entry name" value="TGFb_CS"/>
</dbReference>
<evidence type="ECO:0000256" key="7">
    <source>
        <dbReference type="ARBA" id="ARBA00023030"/>
    </source>
</evidence>
<dbReference type="AlphaFoldDB" id="A0A8I6RLD1"/>
<dbReference type="Proteomes" id="UP000494040">
    <property type="component" value="Unassembled WGS sequence"/>
</dbReference>